<feature type="compositionally biased region" description="Pro residues" evidence="1">
    <location>
        <begin position="60"/>
        <end position="73"/>
    </location>
</feature>
<sequence>MVSPTKIWRSPQKLTIVLLLFSITFSSTVEATTSSHKLDQSLVEIKCGSCPCGNPCSEQLPPPPPPSSPPPLLLPDISSPQSCDPSPPPPPPPPPPRPPSRPPPTPPPPRFIYVTGVPGDAYANYYSGAPNRAVRLLILAGLGALSITMLFG</sequence>
<feature type="transmembrane region" description="Helical" evidence="2">
    <location>
        <begin position="133"/>
        <end position="151"/>
    </location>
</feature>
<evidence type="ECO:0000256" key="1">
    <source>
        <dbReference type="SAM" id="MobiDB-lite"/>
    </source>
</evidence>
<evidence type="ECO:0000313" key="4">
    <source>
        <dbReference type="EMBL" id="KAK7321507.1"/>
    </source>
</evidence>
<comment type="caution">
    <text evidence="4">The sequence shown here is derived from an EMBL/GenBank/DDBJ whole genome shotgun (WGS) entry which is preliminary data.</text>
</comment>
<dbReference type="PANTHER" id="PTHR35094:SF7">
    <property type="entry name" value="LEUCINE-RICH REPEAT EXTENSIN-LIKE PROTEIN 2"/>
    <property type="match status" value="1"/>
</dbReference>
<accession>A0AAN9KPW5</accession>
<dbReference type="EMBL" id="JAYMYQ010000007">
    <property type="protein sequence ID" value="KAK7321507.1"/>
    <property type="molecule type" value="Genomic_DNA"/>
</dbReference>
<gene>
    <name evidence="4" type="ORF">VNO77_32229</name>
</gene>
<dbReference type="AlphaFoldDB" id="A0AAN9KPW5"/>
<feature type="chain" id="PRO_5042906969" evidence="3">
    <location>
        <begin position="32"/>
        <end position="152"/>
    </location>
</feature>
<reference evidence="4 5" key="1">
    <citation type="submission" date="2024-01" db="EMBL/GenBank/DDBJ databases">
        <title>The genomes of 5 underutilized Papilionoideae crops provide insights into root nodulation and disease resistanc.</title>
        <authorList>
            <person name="Jiang F."/>
        </authorList>
    </citation>
    <scope>NUCLEOTIDE SEQUENCE [LARGE SCALE GENOMIC DNA]</scope>
    <source>
        <strain evidence="4">LVBAO_FW01</strain>
        <tissue evidence="4">Leaves</tissue>
    </source>
</reference>
<feature type="region of interest" description="Disordered" evidence="1">
    <location>
        <begin position="56"/>
        <end position="110"/>
    </location>
</feature>
<keyword evidence="3" id="KW-0732">Signal</keyword>
<name>A0AAN9KPW5_CANGL</name>
<proteinExistence type="predicted"/>
<keyword evidence="2" id="KW-0472">Membrane</keyword>
<evidence type="ECO:0000256" key="2">
    <source>
        <dbReference type="SAM" id="Phobius"/>
    </source>
</evidence>
<dbReference type="Proteomes" id="UP001367508">
    <property type="component" value="Unassembled WGS sequence"/>
</dbReference>
<keyword evidence="2" id="KW-1133">Transmembrane helix</keyword>
<protein>
    <submittedName>
        <fullName evidence="4">Uncharacterized protein</fullName>
    </submittedName>
</protein>
<evidence type="ECO:0000256" key="3">
    <source>
        <dbReference type="SAM" id="SignalP"/>
    </source>
</evidence>
<feature type="compositionally biased region" description="Pro residues" evidence="1">
    <location>
        <begin position="85"/>
        <end position="110"/>
    </location>
</feature>
<dbReference type="PANTHER" id="PTHR35094">
    <property type="entry name" value="LEUCINE-RICH REPEAT EXTENSIN-LIKE PROTEIN 2"/>
    <property type="match status" value="1"/>
</dbReference>
<keyword evidence="5" id="KW-1185">Reference proteome</keyword>
<organism evidence="4 5">
    <name type="scientific">Canavalia gladiata</name>
    <name type="common">Sword bean</name>
    <name type="synonym">Dolichos gladiatus</name>
    <dbReference type="NCBI Taxonomy" id="3824"/>
    <lineage>
        <taxon>Eukaryota</taxon>
        <taxon>Viridiplantae</taxon>
        <taxon>Streptophyta</taxon>
        <taxon>Embryophyta</taxon>
        <taxon>Tracheophyta</taxon>
        <taxon>Spermatophyta</taxon>
        <taxon>Magnoliopsida</taxon>
        <taxon>eudicotyledons</taxon>
        <taxon>Gunneridae</taxon>
        <taxon>Pentapetalae</taxon>
        <taxon>rosids</taxon>
        <taxon>fabids</taxon>
        <taxon>Fabales</taxon>
        <taxon>Fabaceae</taxon>
        <taxon>Papilionoideae</taxon>
        <taxon>50 kb inversion clade</taxon>
        <taxon>NPAAA clade</taxon>
        <taxon>indigoferoid/millettioid clade</taxon>
        <taxon>Phaseoleae</taxon>
        <taxon>Canavalia</taxon>
    </lineage>
</organism>
<feature type="signal peptide" evidence="3">
    <location>
        <begin position="1"/>
        <end position="31"/>
    </location>
</feature>
<evidence type="ECO:0000313" key="5">
    <source>
        <dbReference type="Proteomes" id="UP001367508"/>
    </source>
</evidence>
<keyword evidence="2" id="KW-0812">Transmembrane</keyword>